<feature type="compositionally biased region" description="Basic and acidic residues" evidence="2">
    <location>
        <begin position="301"/>
        <end position="315"/>
    </location>
</feature>
<organism evidence="4 5">
    <name type="scientific">Holothuria leucospilota</name>
    <name type="common">Black long sea cucumber</name>
    <name type="synonym">Mertensiothuria leucospilota</name>
    <dbReference type="NCBI Taxonomy" id="206669"/>
    <lineage>
        <taxon>Eukaryota</taxon>
        <taxon>Metazoa</taxon>
        <taxon>Echinodermata</taxon>
        <taxon>Eleutherozoa</taxon>
        <taxon>Echinozoa</taxon>
        <taxon>Holothuroidea</taxon>
        <taxon>Aspidochirotacea</taxon>
        <taxon>Aspidochirotida</taxon>
        <taxon>Holothuriidae</taxon>
        <taxon>Holothuria</taxon>
    </lineage>
</organism>
<accession>A0A9Q1H5K0</accession>
<dbReference type="GO" id="GO:0005874">
    <property type="term" value="C:microtubule"/>
    <property type="evidence" value="ECO:0007669"/>
    <property type="project" value="InterPro"/>
</dbReference>
<dbReference type="OrthoDB" id="10044099at2759"/>
<gene>
    <name evidence="4" type="ORF">HOLleu_23338</name>
</gene>
<feature type="region of interest" description="Disordered" evidence="2">
    <location>
        <begin position="18"/>
        <end position="441"/>
    </location>
</feature>
<feature type="compositionally biased region" description="Basic and acidic residues" evidence="2">
    <location>
        <begin position="73"/>
        <end position="96"/>
    </location>
</feature>
<feature type="compositionally biased region" description="Polar residues" evidence="2">
    <location>
        <begin position="161"/>
        <end position="183"/>
    </location>
</feature>
<feature type="region of interest" description="Disordered" evidence="2">
    <location>
        <begin position="711"/>
        <end position="1015"/>
    </location>
</feature>
<evidence type="ECO:0000259" key="3">
    <source>
        <dbReference type="Pfam" id="PF24578"/>
    </source>
</evidence>
<dbReference type="EMBL" id="JAIZAY010000011">
    <property type="protein sequence ID" value="KAJ8033181.1"/>
    <property type="molecule type" value="Genomic_DNA"/>
</dbReference>
<dbReference type="InterPro" id="IPR058191">
    <property type="entry name" value="CSPP1_C"/>
</dbReference>
<feature type="compositionally biased region" description="Basic and acidic residues" evidence="2">
    <location>
        <begin position="958"/>
        <end position="968"/>
    </location>
</feature>
<feature type="compositionally biased region" description="Polar residues" evidence="2">
    <location>
        <begin position="60"/>
        <end position="69"/>
    </location>
</feature>
<feature type="compositionally biased region" description="Polar residues" evidence="2">
    <location>
        <begin position="340"/>
        <end position="351"/>
    </location>
</feature>
<keyword evidence="5" id="KW-1185">Reference proteome</keyword>
<evidence type="ECO:0000256" key="1">
    <source>
        <dbReference type="SAM" id="Coils"/>
    </source>
</evidence>
<feature type="compositionally biased region" description="Basic and acidic residues" evidence="2">
    <location>
        <begin position="226"/>
        <end position="243"/>
    </location>
</feature>
<feature type="compositionally biased region" description="Basic and acidic residues" evidence="2">
    <location>
        <begin position="112"/>
        <end position="150"/>
    </location>
</feature>
<feature type="compositionally biased region" description="Basic and acidic residues" evidence="2">
    <location>
        <begin position="774"/>
        <end position="856"/>
    </location>
</feature>
<evidence type="ECO:0000313" key="5">
    <source>
        <dbReference type="Proteomes" id="UP001152320"/>
    </source>
</evidence>
<dbReference type="GO" id="GO:0000922">
    <property type="term" value="C:spindle pole"/>
    <property type="evidence" value="ECO:0007669"/>
    <property type="project" value="InterPro"/>
</dbReference>
<feature type="compositionally biased region" description="Low complexity" evidence="2">
    <location>
        <begin position="740"/>
        <end position="755"/>
    </location>
</feature>
<comment type="caution">
    <text evidence="4">The sequence shown here is derived from an EMBL/GenBank/DDBJ whole genome shotgun (WGS) entry which is preliminary data.</text>
</comment>
<feature type="region of interest" description="Disordered" evidence="2">
    <location>
        <begin position="604"/>
        <end position="628"/>
    </location>
</feature>
<feature type="compositionally biased region" description="Low complexity" evidence="2">
    <location>
        <begin position="418"/>
        <end position="428"/>
    </location>
</feature>
<dbReference type="PANTHER" id="PTHR21616">
    <property type="entry name" value="CENTROSOME SPINDLE POLE ASSOCIATED PROTEIN"/>
    <property type="match status" value="1"/>
</dbReference>
<feature type="compositionally biased region" description="Basic and acidic residues" evidence="2">
    <location>
        <begin position="982"/>
        <end position="1000"/>
    </location>
</feature>
<dbReference type="AlphaFoldDB" id="A0A9Q1H5K0"/>
<sequence>MADDIEQFIAQQKSRLARERQELQQQNTEKVYQDLTNGNSSDLGGRSDVAPANGVKDEQNTGSSIATFGQQDQKLKLQKERQQEYEQFLREKEARSVQKRTVPEGDGMSLPIRDRTSAKARAENQRNQEYKAFLKEKERKERQKREERRGLGPPTREPPVNNFQFSNEKPVQTTVQDNRSSFETVPDKKEAASQTPHPPPDYDDSRPPRPPRRGWGSPQPGPDYDDLLRRRREEEARYRRYGDLDYYPARGSLRPSRSDPRLDRYPDEDGINGRSRDYEDREYERRRVRFTDLEASGQERVYSDRPQRLSYERQDLQNGYPDQIGVTRSKTLPDLERSVSKQTPRVKSASASKEEGFIIGNRESNSAAQRKKEQYRQELAKQIQEQKEAKQREKERERQEDLRLVSQAAVEPSRSGRRSVVSSRTPQPNVQPPANQPYTPSFLNQAYNARSASQASGYPNQYAINSAVPPLNVPANIVGNSLQPQIPNLGLADNLTRPPPAPEQIGSLGLEEAYARSRPSLVEQPFSLAGQTTLVQPSAADPYMYYKLRNPLDPDPNYNQRQLPFQPNTTFIPMYVSPNVPVNGVPPGQLISGPAQPLLSVNQVSNSSGAASRNHAPEGDISPRALKDPKSYQAQLLLQMKEKERRKFEQKEAEARYEAKIEAEAQNYNPWGKGGGGAPMRNAKGEVFADLKKLHNLNEQALQDPQKPVALYSDTKAPTNPAAPTGLARAIAERGIDTQPDAPSGGPSAAPDASANQGIGNPVDLYKLQLQQQVDEKKRREAAEKEKIRLEEEKEERRLAEQREKMKREFEQEQEAKRKKEEEKQKQQQELQAKIEEKRKEAEERKKEARSIKRDPVTTVQNEQIYQRQVASPPIPTLRKDEPSSSPVPEKKLPDSSPAERLKSPPIPTLRKKTEKSAEDSEVEKTPRQDPTPRRDNRDEELPATARSVSPPVPAVSNRERDGGERDVISALSAMRKQLQSEQRRVQSQLEKHRDYDPYVHTKPQAVSRKASPQVDIFEVARHKGSVAVRREPINHQVADEFNNLRNRGGSSQSRQKLREQYPTAPNSNLALEAQQRALLKHQQSRLEEIKRENRNRQDVFLPHMEELGRASESPAVPLESSSAFIGIDSGEAKLPSKEISKEIYDFYLKPSPEPTKPIDPYGSTSSFDNDAVERLAKKNKARNEALKALEPDAESLADADDILNQFLAKQSIDSPLLRPPSEKSEDLSLWLKPSD</sequence>
<feature type="compositionally biased region" description="Basic and acidic residues" evidence="2">
    <location>
        <begin position="370"/>
        <end position="403"/>
    </location>
</feature>
<feature type="compositionally biased region" description="Polar residues" evidence="2">
    <location>
        <begin position="858"/>
        <end position="870"/>
    </location>
</feature>
<evidence type="ECO:0000256" key="2">
    <source>
        <dbReference type="SAM" id="MobiDB-lite"/>
    </source>
</evidence>
<feature type="region of interest" description="Disordered" evidence="2">
    <location>
        <begin position="1028"/>
        <end position="1068"/>
    </location>
</feature>
<feature type="compositionally biased region" description="Basic and acidic residues" evidence="2">
    <location>
        <begin position="274"/>
        <end position="292"/>
    </location>
</feature>
<dbReference type="GO" id="GO:0005813">
    <property type="term" value="C:centrosome"/>
    <property type="evidence" value="ECO:0007669"/>
    <property type="project" value="InterPro"/>
</dbReference>
<dbReference type="PANTHER" id="PTHR21616:SF2">
    <property type="entry name" value="CENTROSOME AND SPINDLE POLE-ASSOCIATED PROTEIN 1"/>
    <property type="match status" value="1"/>
</dbReference>
<feature type="compositionally biased region" description="Polar residues" evidence="2">
    <location>
        <begin position="27"/>
        <end position="42"/>
    </location>
</feature>
<reference evidence="4" key="1">
    <citation type="submission" date="2021-10" db="EMBL/GenBank/DDBJ databases">
        <title>Tropical sea cucumber genome reveals ecological adaptation and Cuvierian tubules defense mechanism.</title>
        <authorList>
            <person name="Chen T."/>
        </authorList>
    </citation>
    <scope>NUCLEOTIDE SEQUENCE</scope>
    <source>
        <strain evidence="4">Nanhai2018</strain>
        <tissue evidence="4">Muscle</tissue>
    </source>
</reference>
<dbReference type="GO" id="GO:0032467">
    <property type="term" value="P:positive regulation of cytokinesis"/>
    <property type="evidence" value="ECO:0007669"/>
    <property type="project" value="InterPro"/>
</dbReference>
<feature type="compositionally biased region" description="Polar residues" evidence="2">
    <location>
        <begin position="1044"/>
        <end position="1055"/>
    </location>
</feature>
<feature type="coiled-coil region" evidence="1">
    <location>
        <begin position="1073"/>
        <end position="1100"/>
    </location>
</feature>
<evidence type="ECO:0000313" key="4">
    <source>
        <dbReference type="EMBL" id="KAJ8033181.1"/>
    </source>
</evidence>
<protein>
    <submittedName>
        <fullName evidence="4">Centrosome and spindle pole-associated protein 1</fullName>
    </submittedName>
</protein>
<feature type="domain" description="Centrosome and spindle pole-associated protein 1 C-terminal" evidence="3">
    <location>
        <begin position="1035"/>
        <end position="1091"/>
    </location>
</feature>
<feature type="region of interest" description="Disordered" evidence="2">
    <location>
        <begin position="1214"/>
        <end position="1236"/>
    </location>
</feature>
<dbReference type="Pfam" id="PF24578">
    <property type="entry name" value="CSPP1_C"/>
    <property type="match status" value="1"/>
</dbReference>
<feature type="compositionally biased region" description="Basic and acidic residues" evidence="2">
    <location>
        <begin position="256"/>
        <end position="267"/>
    </location>
</feature>
<feature type="compositionally biased region" description="Basic and acidic residues" evidence="2">
    <location>
        <begin position="915"/>
        <end position="941"/>
    </location>
</feature>
<name>A0A9Q1H5K0_HOLLE</name>
<dbReference type="InterPro" id="IPR026708">
    <property type="entry name" value="CSPP1"/>
</dbReference>
<proteinExistence type="predicted"/>
<dbReference type="Proteomes" id="UP001152320">
    <property type="component" value="Chromosome 11"/>
</dbReference>
<keyword evidence="1" id="KW-0175">Coiled coil</keyword>
<feature type="compositionally biased region" description="Basic and acidic residues" evidence="2">
    <location>
        <begin position="878"/>
        <end position="903"/>
    </location>
</feature>